<evidence type="ECO:0000313" key="2">
    <source>
        <dbReference type="Proteomes" id="UP000789366"/>
    </source>
</evidence>
<accession>A0ACA9RGN6</accession>
<gene>
    <name evidence="1" type="ORF">SPELUC_LOCUS17303</name>
</gene>
<proteinExistence type="predicted"/>
<protein>
    <submittedName>
        <fullName evidence="1">372_t:CDS:1</fullName>
    </submittedName>
</protein>
<comment type="caution">
    <text evidence="1">The sequence shown here is derived from an EMBL/GenBank/DDBJ whole genome shotgun (WGS) entry which is preliminary data.</text>
</comment>
<reference evidence="1" key="1">
    <citation type="submission" date="2021-06" db="EMBL/GenBank/DDBJ databases">
        <authorList>
            <person name="Kallberg Y."/>
            <person name="Tangrot J."/>
            <person name="Rosling A."/>
        </authorList>
    </citation>
    <scope>NUCLEOTIDE SEQUENCE</scope>
    <source>
        <strain evidence="1">28 12/20/2015</strain>
    </source>
</reference>
<feature type="non-terminal residue" evidence="1">
    <location>
        <position position="1"/>
    </location>
</feature>
<keyword evidence="2" id="KW-1185">Reference proteome</keyword>
<sequence>EIKRLKFDNYNFNKYVTKTEELKVNEMLSNNMQIFEIDSVNRDEENSI</sequence>
<organism evidence="1 2">
    <name type="scientific">Cetraspora pellucida</name>
    <dbReference type="NCBI Taxonomy" id="1433469"/>
    <lineage>
        <taxon>Eukaryota</taxon>
        <taxon>Fungi</taxon>
        <taxon>Fungi incertae sedis</taxon>
        <taxon>Mucoromycota</taxon>
        <taxon>Glomeromycotina</taxon>
        <taxon>Glomeromycetes</taxon>
        <taxon>Diversisporales</taxon>
        <taxon>Gigasporaceae</taxon>
        <taxon>Cetraspora</taxon>
    </lineage>
</organism>
<name>A0ACA9RGN6_9GLOM</name>
<dbReference type="Proteomes" id="UP000789366">
    <property type="component" value="Unassembled WGS sequence"/>
</dbReference>
<dbReference type="EMBL" id="CAJVPW010069977">
    <property type="protein sequence ID" value="CAG8791860.1"/>
    <property type="molecule type" value="Genomic_DNA"/>
</dbReference>
<feature type="non-terminal residue" evidence="1">
    <location>
        <position position="48"/>
    </location>
</feature>
<evidence type="ECO:0000313" key="1">
    <source>
        <dbReference type="EMBL" id="CAG8791860.1"/>
    </source>
</evidence>